<evidence type="ECO:0000313" key="1">
    <source>
        <dbReference type="EMBL" id="BCB88699.1"/>
    </source>
</evidence>
<dbReference type="Proteomes" id="UP000503011">
    <property type="component" value="Chromosome"/>
</dbReference>
<reference evidence="1 2" key="2">
    <citation type="submission" date="2020-03" db="EMBL/GenBank/DDBJ databases">
        <authorList>
            <person name="Ichikawa N."/>
            <person name="Kimura A."/>
            <person name="Kitahashi Y."/>
            <person name="Uohara A."/>
        </authorList>
    </citation>
    <scope>NUCLEOTIDE SEQUENCE [LARGE SCALE GENOMIC DNA]</scope>
    <source>
        <strain evidence="1 2">NBRC 105367</strain>
    </source>
</reference>
<sequence length="190" mass="22155">MDQYALAMSASGVGDEHVSSHRGTLFEFIRFLGRPLWTADTSDADQCLAWLRSSQGRRVPGTRRCLVLRQFYEFLVARYQGDIHALTGHVVSQPIDEFNQPTKPYHDVPRVPPSRAEVEELFSGWRQWLPQARKFLPAARDYVAASLWRRAGLRINESAMLDIRDWRPDLGELDRTWQNRNRFSQFRDHL</sequence>
<gene>
    <name evidence="1" type="ORF">Psuf_060120</name>
</gene>
<reference evidence="1 2" key="1">
    <citation type="submission" date="2020-03" db="EMBL/GenBank/DDBJ databases">
        <title>Whole genome shotgun sequence of Phytohabitans suffuscus NBRC 105367.</title>
        <authorList>
            <person name="Komaki H."/>
            <person name="Tamura T."/>
        </authorList>
    </citation>
    <scope>NUCLEOTIDE SEQUENCE [LARGE SCALE GENOMIC DNA]</scope>
    <source>
        <strain evidence="1 2">NBRC 105367</strain>
    </source>
</reference>
<dbReference type="EMBL" id="AP022871">
    <property type="protein sequence ID" value="BCB88699.1"/>
    <property type="molecule type" value="Genomic_DNA"/>
</dbReference>
<protein>
    <submittedName>
        <fullName evidence="1">Uncharacterized protein</fullName>
    </submittedName>
</protein>
<evidence type="ECO:0000313" key="2">
    <source>
        <dbReference type="Proteomes" id="UP000503011"/>
    </source>
</evidence>
<accession>A0A6F8YRL2</accession>
<keyword evidence="2" id="KW-1185">Reference proteome</keyword>
<dbReference type="KEGG" id="psuu:Psuf_060120"/>
<dbReference type="AlphaFoldDB" id="A0A6F8YRL2"/>
<proteinExistence type="predicted"/>
<organism evidence="1 2">
    <name type="scientific">Phytohabitans suffuscus</name>
    <dbReference type="NCBI Taxonomy" id="624315"/>
    <lineage>
        <taxon>Bacteria</taxon>
        <taxon>Bacillati</taxon>
        <taxon>Actinomycetota</taxon>
        <taxon>Actinomycetes</taxon>
        <taxon>Micromonosporales</taxon>
        <taxon>Micromonosporaceae</taxon>
    </lineage>
</organism>
<name>A0A6F8YRL2_9ACTN</name>